<name>A0A7S0FJH3_9STRA</name>
<dbReference type="EMBL" id="HBEJ01004042">
    <property type="protein sequence ID" value="CAD8363254.1"/>
    <property type="molecule type" value="Transcribed_RNA"/>
</dbReference>
<dbReference type="InterPro" id="IPR003609">
    <property type="entry name" value="Pan_app"/>
</dbReference>
<proteinExistence type="predicted"/>
<protein>
    <recommendedName>
        <fullName evidence="1">Apple domain-containing protein</fullName>
    </recommendedName>
</protein>
<dbReference type="PROSITE" id="PS50948">
    <property type="entry name" value="PAN"/>
    <property type="match status" value="1"/>
</dbReference>
<evidence type="ECO:0000313" key="2">
    <source>
        <dbReference type="EMBL" id="CAD8363254.1"/>
    </source>
</evidence>
<dbReference type="AlphaFoldDB" id="A0A7S0FJH3"/>
<gene>
    <name evidence="2" type="ORF">MPOL1434_LOCUS2353</name>
</gene>
<accession>A0A7S0FJH3</accession>
<organism evidence="2">
    <name type="scientific">Minutocellus polymorphus</name>
    <dbReference type="NCBI Taxonomy" id="265543"/>
    <lineage>
        <taxon>Eukaryota</taxon>
        <taxon>Sar</taxon>
        <taxon>Stramenopiles</taxon>
        <taxon>Ochrophyta</taxon>
        <taxon>Bacillariophyta</taxon>
        <taxon>Mediophyceae</taxon>
        <taxon>Cymatosirophycidae</taxon>
        <taxon>Cymatosirales</taxon>
        <taxon>Cymatosiraceae</taxon>
        <taxon>Minutocellus</taxon>
    </lineage>
</organism>
<sequence length="181" mass="20359">MAALALPSAVFGQRCYDRKQNTACRNPEKVFKIVRDIDKDECKYLCTTYPGSMTCYGYEYNYPLERCELHSSEVSAGKSSKDVDCYIGRKCDEDNSKHSATYTKIDGKACKAPSSAPPARKIYGVNSDECKRICTRDPTSENPDCVGFEYGGDRNQPCELYSKGKIKGGKKKKDYNCWVKN</sequence>
<evidence type="ECO:0000259" key="1">
    <source>
        <dbReference type="PROSITE" id="PS50948"/>
    </source>
</evidence>
<feature type="domain" description="Apple" evidence="1">
    <location>
        <begin position="15"/>
        <end position="91"/>
    </location>
</feature>
<reference evidence="2" key="1">
    <citation type="submission" date="2021-01" db="EMBL/GenBank/DDBJ databases">
        <authorList>
            <person name="Corre E."/>
            <person name="Pelletier E."/>
            <person name="Niang G."/>
            <person name="Scheremetjew M."/>
            <person name="Finn R."/>
            <person name="Kale V."/>
            <person name="Holt S."/>
            <person name="Cochrane G."/>
            <person name="Meng A."/>
            <person name="Brown T."/>
            <person name="Cohen L."/>
        </authorList>
    </citation>
    <scope>NUCLEOTIDE SEQUENCE</scope>
    <source>
        <strain evidence="2">CCMP3303</strain>
    </source>
</reference>